<dbReference type="InParanoid" id="A0A1I5CGC7"/>
<gene>
    <name evidence="14" type="ORF">SAMN04489713_103251</name>
</gene>
<dbReference type="PROSITE" id="PS00108">
    <property type="entry name" value="PROTEIN_KINASE_ST"/>
    <property type="match status" value="1"/>
</dbReference>
<dbReference type="PROSITE" id="PS50011">
    <property type="entry name" value="PROTEIN_KINASE_DOM"/>
    <property type="match status" value="1"/>
</dbReference>
<dbReference type="PROSITE" id="PS50294">
    <property type="entry name" value="WD_REPEATS_REGION"/>
    <property type="match status" value="1"/>
</dbReference>
<protein>
    <recommendedName>
        <fullName evidence="1">non-specific serine/threonine protein kinase</fullName>
        <ecNumber evidence="1">2.7.11.1</ecNumber>
    </recommendedName>
</protein>
<dbReference type="SMART" id="SM00320">
    <property type="entry name" value="WD40"/>
    <property type="match status" value="6"/>
</dbReference>
<dbReference type="AlphaFoldDB" id="A0A1I5CGC7"/>
<keyword evidence="12" id="KW-1133">Transmembrane helix</keyword>
<dbReference type="SUPFAM" id="SSF50978">
    <property type="entry name" value="WD40 repeat-like"/>
    <property type="match status" value="1"/>
</dbReference>
<dbReference type="Gene3D" id="2.130.10.10">
    <property type="entry name" value="YVTN repeat-like/Quinoprotein amine dehydrogenase"/>
    <property type="match status" value="2"/>
</dbReference>
<evidence type="ECO:0000256" key="2">
    <source>
        <dbReference type="ARBA" id="ARBA00022527"/>
    </source>
</evidence>
<sequence>MLISGRYRLARVLGAGGMGRVWLGRDELIGREVAIKELLLPSDITDEQRQVLTQRAMREARAAGRLNHPGIVTVHDVIEHDGAPLIVMEFVSGRSLADAIRADGALPVERVAAIAGAMFAALRVAHDAGIVHRDLKPGNVLLDGDRVVITDFGIASLAGDAQLTRSGVIMGTPTYMAPEQAEHERGSAASDLWSVGATLYTAVEGRPPFEGESVMAVLSAVLTRDPRPPEQADRLTSLLYALLRKDPNQRPTLDQAERLLASAAEGGQGSYAPAGGSEADPQTDQLLSSPGTPGALSAPVPPGRYPGAYAGHPPQPYTGASGATLPPGHSGPSKGSSVPPSRRGSGRRTVLLIGAGAVAMVLLAAVAWLVPGGREGEQGSPPAAGSNPARTADSNGGDTGRPGTPVEITNAIQLTGHAHRVTSVAFSPDGALLASTDDDLIIGGAKTWLWNAGSGKRLAMLVSPPGIGGSSVDTVAFSPDGKWLASGGNRVGEATTYLWRVADRRRVGPMTQSKSIMKSLAFSPDSKTLAGVSNRGTVTIWDTATRRVKVGLPDGNGFRNVAFSPDGRLLANPGRGREVRLSDANTGRTVHMITDATGDDVAFSPDGKTLAVPDSDGTHSLRLYEVATGRSTLAFDRAEGDLVANVIYSPDGKTIASWGLGNVIRLWDVMSRRIRANLIGHSGQVNSVAFSRDGKKIASGSEDKTIRIWNLSG</sequence>
<dbReference type="PROSITE" id="PS00107">
    <property type="entry name" value="PROTEIN_KINASE_ATP"/>
    <property type="match status" value="1"/>
</dbReference>
<feature type="transmembrane region" description="Helical" evidence="12">
    <location>
        <begin position="350"/>
        <end position="370"/>
    </location>
</feature>
<dbReference type="InterPro" id="IPR001680">
    <property type="entry name" value="WD40_rpt"/>
</dbReference>
<keyword evidence="15" id="KW-1185">Reference proteome</keyword>
<evidence type="ECO:0000313" key="15">
    <source>
        <dbReference type="Proteomes" id="UP000183413"/>
    </source>
</evidence>
<keyword evidence="3 9" id="KW-0853">WD repeat</keyword>
<dbReference type="InterPro" id="IPR017441">
    <property type="entry name" value="Protein_kinase_ATP_BS"/>
</dbReference>
<dbReference type="EC" id="2.7.11.1" evidence="1"/>
<feature type="region of interest" description="Disordered" evidence="11">
    <location>
        <begin position="374"/>
        <end position="406"/>
    </location>
</feature>
<dbReference type="SUPFAM" id="SSF56112">
    <property type="entry name" value="Protein kinase-like (PK-like)"/>
    <property type="match status" value="1"/>
</dbReference>
<dbReference type="PROSITE" id="PS00678">
    <property type="entry name" value="WD_REPEATS_1"/>
    <property type="match status" value="1"/>
</dbReference>
<evidence type="ECO:0000256" key="4">
    <source>
        <dbReference type="ARBA" id="ARBA00022679"/>
    </source>
</evidence>
<evidence type="ECO:0000256" key="9">
    <source>
        <dbReference type="PROSITE-ProRule" id="PRU00221"/>
    </source>
</evidence>
<organism evidence="14 15">
    <name type="scientific">Actinomadura madurae</name>
    <dbReference type="NCBI Taxonomy" id="1993"/>
    <lineage>
        <taxon>Bacteria</taxon>
        <taxon>Bacillati</taxon>
        <taxon>Actinomycetota</taxon>
        <taxon>Actinomycetes</taxon>
        <taxon>Streptosporangiales</taxon>
        <taxon>Thermomonosporaceae</taxon>
        <taxon>Actinomadura</taxon>
    </lineage>
</organism>
<keyword evidence="8 10" id="KW-0067">ATP-binding</keyword>
<accession>A0A1I5CGC7</accession>
<keyword evidence="6 10" id="KW-0547">Nucleotide-binding</keyword>
<evidence type="ECO:0000256" key="12">
    <source>
        <dbReference type="SAM" id="Phobius"/>
    </source>
</evidence>
<feature type="repeat" description="WD" evidence="9">
    <location>
        <begin position="678"/>
        <end position="713"/>
    </location>
</feature>
<feature type="region of interest" description="Disordered" evidence="11">
    <location>
        <begin position="266"/>
        <end position="345"/>
    </location>
</feature>
<dbReference type="Proteomes" id="UP000183413">
    <property type="component" value="Unassembled WGS sequence"/>
</dbReference>
<dbReference type="STRING" id="1993.SAMN04489713_103251"/>
<feature type="repeat" description="WD" evidence="9">
    <location>
        <begin position="636"/>
        <end position="677"/>
    </location>
</feature>
<evidence type="ECO:0000313" key="14">
    <source>
        <dbReference type="EMBL" id="SFN85986.1"/>
    </source>
</evidence>
<feature type="binding site" evidence="10">
    <location>
        <position position="36"/>
    </location>
    <ligand>
        <name>ATP</name>
        <dbReference type="ChEBI" id="CHEBI:30616"/>
    </ligand>
</feature>
<dbReference type="InterPro" id="IPR015943">
    <property type="entry name" value="WD40/YVTN_repeat-like_dom_sf"/>
</dbReference>
<dbReference type="Gene3D" id="3.30.200.20">
    <property type="entry name" value="Phosphorylase Kinase, domain 1"/>
    <property type="match status" value="1"/>
</dbReference>
<dbReference type="EMBL" id="FOVH01000003">
    <property type="protein sequence ID" value="SFN85986.1"/>
    <property type="molecule type" value="Genomic_DNA"/>
</dbReference>
<keyword evidence="5" id="KW-0677">Repeat</keyword>
<dbReference type="Pfam" id="PF07676">
    <property type="entry name" value="PD40"/>
    <property type="match status" value="1"/>
</dbReference>
<keyword evidence="7 14" id="KW-0418">Kinase</keyword>
<dbReference type="CDD" id="cd14014">
    <property type="entry name" value="STKc_PknB_like"/>
    <property type="match status" value="1"/>
</dbReference>
<keyword evidence="4" id="KW-0808">Transferase</keyword>
<dbReference type="InterPro" id="IPR011009">
    <property type="entry name" value="Kinase-like_dom_sf"/>
</dbReference>
<dbReference type="PANTHER" id="PTHR43289:SF6">
    <property type="entry name" value="SERINE_THREONINE-PROTEIN KINASE NEKL-3"/>
    <property type="match status" value="1"/>
</dbReference>
<evidence type="ECO:0000259" key="13">
    <source>
        <dbReference type="PROSITE" id="PS50011"/>
    </source>
</evidence>
<reference evidence="14 15" key="1">
    <citation type="submission" date="2016-10" db="EMBL/GenBank/DDBJ databases">
        <authorList>
            <person name="de Groot N.N."/>
        </authorList>
    </citation>
    <scope>NUCLEOTIDE SEQUENCE [LARGE SCALE GENOMIC DNA]</scope>
    <source>
        <strain evidence="14 15">DSM 43067</strain>
    </source>
</reference>
<evidence type="ECO:0000256" key="7">
    <source>
        <dbReference type="ARBA" id="ARBA00022777"/>
    </source>
</evidence>
<feature type="domain" description="Protein kinase" evidence="13">
    <location>
        <begin position="7"/>
        <end position="260"/>
    </location>
</feature>
<evidence type="ECO:0000256" key="5">
    <source>
        <dbReference type="ARBA" id="ARBA00022737"/>
    </source>
</evidence>
<dbReference type="GO" id="GO:0004674">
    <property type="term" value="F:protein serine/threonine kinase activity"/>
    <property type="evidence" value="ECO:0007669"/>
    <property type="project" value="UniProtKB-KW"/>
</dbReference>
<keyword evidence="12" id="KW-0472">Membrane</keyword>
<dbReference type="InterPro" id="IPR019775">
    <property type="entry name" value="WD40_repeat_CS"/>
</dbReference>
<evidence type="ECO:0000256" key="8">
    <source>
        <dbReference type="ARBA" id="ARBA00022840"/>
    </source>
</evidence>
<name>A0A1I5CGC7_9ACTN</name>
<evidence type="ECO:0000256" key="3">
    <source>
        <dbReference type="ARBA" id="ARBA00022574"/>
    </source>
</evidence>
<evidence type="ECO:0000256" key="11">
    <source>
        <dbReference type="SAM" id="MobiDB-lite"/>
    </source>
</evidence>
<dbReference type="InterPro" id="IPR036322">
    <property type="entry name" value="WD40_repeat_dom_sf"/>
</dbReference>
<dbReference type="InterPro" id="IPR000719">
    <property type="entry name" value="Prot_kinase_dom"/>
</dbReference>
<dbReference type="Gene3D" id="1.10.510.10">
    <property type="entry name" value="Transferase(Phosphotransferase) domain 1"/>
    <property type="match status" value="1"/>
</dbReference>
<dbReference type="GO" id="GO:0005524">
    <property type="term" value="F:ATP binding"/>
    <property type="evidence" value="ECO:0007669"/>
    <property type="project" value="UniProtKB-UniRule"/>
</dbReference>
<keyword evidence="12" id="KW-0812">Transmembrane</keyword>
<feature type="repeat" description="WD" evidence="9">
    <location>
        <begin position="414"/>
        <end position="439"/>
    </location>
</feature>
<evidence type="ECO:0000256" key="10">
    <source>
        <dbReference type="PROSITE-ProRule" id="PRU10141"/>
    </source>
</evidence>
<evidence type="ECO:0000256" key="1">
    <source>
        <dbReference type="ARBA" id="ARBA00012513"/>
    </source>
</evidence>
<keyword evidence="2 14" id="KW-0723">Serine/threonine-protein kinase</keyword>
<dbReference type="PROSITE" id="PS50082">
    <property type="entry name" value="WD_REPEATS_2"/>
    <property type="match status" value="4"/>
</dbReference>
<feature type="compositionally biased region" description="Polar residues" evidence="11">
    <location>
        <begin position="280"/>
        <end position="291"/>
    </location>
</feature>
<evidence type="ECO:0000256" key="6">
    <source>
        <dbReference type="ARBA" id="ARBA00022741"/>
    </source>
</evidence>
<dbReference type="PANTHER" id="PTHR43289">
    <property type="entry name" value="MITOGEN-ACTIVATED PROTEIN KINASE KINASE KINASE 20-RELATED"/>
    <property type="match status" value="1"/>
</dbReference>
<feature type="repeat" description="WD" evidence="9">
    <location>
        <begin position="510"/>
        <end position="542"/>
    </location>
</feature>
<feature type="compositionally biased region" description="Low complexity" evidence="11">
    <location>
        <begin position="326"/>
        <end position="345"/>
    </location>
</feature>
<dbReference type="Pfam" id="PF00069">
    <property type="entry name" value="Pkinase"/>
    <property type="match status" value="1"/>
</dbReference>
<dbReference type="Pfam" id="PF00400">
    <property type="entry name" value="WD40"/>
    <property type="match status" value="3"/>
</dbReference>
<proteinExistence type="predicted"/>
<dbReference type="CDD" id="cd00200">
    <property type="entry name" value="WD40"/>
    <property type="match status" value="1"/>
</dbReference>
<dbReference type="SMART" id="SM00220">
    <property type="entry name" value="S_TKc"/>
    <property type="match status" value="1"/>
</dbReference>
<dbReference type="InterPro" id="IPR011659">
    <property type="entry name" value="WD40"/>
</dbReference>
<dbReference type="InterPro" id="IPR008271">
    <property type="entry name" value="Ser/Thr_kinase_AS"/>
</dbReference>